<evidence type="ECO:0000256" key="1">
    <source>
        <dbReference type="ARBA" id="ARBA00004123"/>
    </source>
</evidence>
<dbReference type="GO" id="GO:0005516">
    <property type="term" value="F:calmodulin binding"/>
    <property type="evidence" value="ECO:0007669"/>
    <property type="project" value="UniProtKB-ARBA"/>
</dbReference>
<keyword evidence="2" id="KW-0805">Transcription regulation</keyword>
<dbReference type="PANTHER" id="PTHR31282">
    <property type="entry name" value="WRKY TRANSCRIPTION FACTOR 21-RELATED"/>
    <property type="match status" value="1"/>
</dbReference>
<gene>
    <name evidence="8" type="ORF">BRAA01T01496Z</name>
</gene>
<dbReference type="PROSITE" id="PS50811">
    <property type="entry name" value="WRKY"/>
    <property type="match status" value="1"/>
</dbReference>
<keyword evidence="3" id="KW-0238">DNA-binding</keyword>
<evidence type="ECO:0000256" key="6">
    <source>
        <dbReference type="SAM" id="MobiDB-lite"/>
    </source>
</evidence>
<dbReference type="EMBL" id="LR031571">
    <property type="protein sequence ID" value="VDC74994.1"/>
    <property type="molecule type" value="Genomic_DNA"/>
</dbReference>
<dbReference type="InterPro" id="IPR003657">
    <property type="entry name" value="WRKY_dom"/>
</dbReference>
<organism evidence="8">
    <name type="scientific">Brassica campestris</name>
    <name type="common">Field mustard</name>
    <dbReference type="NCBI Taxonomy" id="3711"/>
    <lineage>
        <taxon>Eukaryota</taxon>
        <taxon>Viridiplantae</taxon>
        <taxon>Streptophyta</taxon>
        <taxon>Embryophyta</taxon>
        <taxon>Tracheophyta</taxon>
        <taxon>Spermatophyta</taxon>
        <taxon>Magnoliopsida</taxon>
        <taxon>eudicotyledons</taxon>
        <taxon>Gunneridae</taxon>
        <taxon>Pentapetalae</taxon>
        <taxon>rosids</taxon>
        <taxon>malvids</taxon>
        <taxon>Brassicales</taxon>
        <taxon>Brassicaceae</taxon>
        <taxon>Brassiceae</taxon>
        <taxon>Brassica</taxon>
    </lineage>
</organism>
<evidence type="ECO:0000256" key="3">
    <source>
        <dbReference type="ARBA" id="ARBA00023125"/>
    </source>
</evidence>
<feature type="region of interest" description="Disordered" evidence="6">
    <location>
        <begin position="140"/>
        <end position="228"/>
    </location>
</feature>
<name>A0A3P5ZHG2_BRACM</name>
<protein>
    <recommendedName>
        <fullName evidence="7">WRKY domain-containing protein</fullName>
    </recommendedName>
</protein>
<evidence type="ECO:0000259" key="7">
    <source>
        <dbReference type="PROSITE" id="PS50811"/>
    </source>
</evidence>
<evidence type="ECO:0000256" key="2">
    <source>
        <dbReference type="ARBA" id="ARBA00023015"/>
    </source>
</evidence>
<evidence type="ECO:0000256" key="4">
    <source>
        <dbReference type="ARBA" id="ARBA00023163"/>
    </source>
</evidence>
<dbReference type="AlphaFoldDB" id="A0A3P5ZHG2"/>
<evidence type="ECO:0000313" key="8">
    <source>
        <dbReference type="EMBL" id="VDC74994.1"/>
    </source>
</evidence>
<dbReference type="GO" id="GO:0043565">
    <property type="term" value="F:sequence-specific DNA binding"/>
    <property type="evidence" value="ECO:0007669"/>
    <property type="project" value="InterPro"/>
</dbReference>
<feature type="domain" description="WRKY" evidence="7">
    <location>
        <begin position="258"/>
        <end position="392"/>
    </location>
</feature>
<keyword evidence="4" id="KW-0804">Transcription</keyword>
<evidence type="ECO:0000256" key="5">
    <source>
        <dbReference type="ARBA" id="ARBA00023242"/>
    </source>
</evidence>
<dbReference type="GO" id="GO:0005634">
    <property type="term" value="C:nucleus"/>
    <property type="evidence" value="ECO:0007669"/>
    <property type="project" value="UniProtKB-SubCell"/>
</dbReference>
<dbReference type="GO" id="GO:0003700">
    <property type="term" value="F:DNA-binding transcription factor activity"/>
    <property type="evidence" value="ECO:0007669"/>
    <property type="project" value="InterPro"/>
</dbReference>
<feature type="compositionally biased region" description="Polar residues" evidence="6">
    <location>
        <begin position="144"/>
        <end position="172"/>
    </location>
</feature>
<comment type="subcellular location">
    <subcellularLocation>
        <location evidence="1">Nucleus</location>
    </subcellularLocation>
</comment>
<accession>A0A3P5ZHG2</accession>
<dbReference type="InterPro" id="IPR044810">
    <property type="entry name" value="WRKY_plant"/>
</dbReference>
<reference evidence="8" key="1">
    <citation type="submission" date="2018-11" db="EMBL/GenBank/DDBJ databases">
        <authorList>
            <consortium name="Genoscope - CEA"/>
            <person name="William W."/>
        </authorList>
    </citation>
    <scope>NUCLEOTIDE SEQUENCE</scope>
</reference>
<dbReference type="Gene3D" id="2.20.25.80">
    <property type="entry name" value="WRKY domain"/>
    <property type="match status" value="1"/>
</dbReference>
<dbReference type="InterPro" id="IPR018872">
    <property type="entry name" value="Zn-cluster-dom"/>
</dbReference>
<feature type="compositionally biased region" description="Polar residues" evidence="6">
    <location>
        <begin position="193"/>
        <end position="212"/>
    </location>
</feature>
<dbReference type="SMART" id="SM00774">
    <property type="entry name" value="WRKY"/>
    <property type="match status" value="1"/>
</dbReference>
<dbReference type="InterPro" id="IPR036576">
    <property type="entry name" value="WRKY_dom_sf"/>
</dbReference>
<sequence>MAVELMRNSYGGVRVKGEDDGGFSANMEDTALREAASAGIHGVKEFLKLINQKSQPTEEITAVTDVAVNSFKKVISLLGRSRTGHARFRRAPVTTKTKEGGDWKTEEKPATSAVVLNRQKTEQNGGSAFRVYCPTPIHRRPPLSHNNSLITKNGSSTSANNGRPQEPSTINFAPSPPVSGASSFMSSHRCDTESNQMSSGFEFTNPSSQISGSIGKPPLSSVSLKRRCDSSPSSRCHCTKKRKSRVKRVIRVPAVSSKMADIPSDEYSWRKYGQKPIKGSPHPRLVLISFISENNATCLFWCICTLISLFFSILVVPNVSSSSSGFRTLFDLFIYLQSFKIHETELSQLVLLGYYKCSSVRGCPARKHVERALDDAMMLIVTYEGDHNHALCQTDRHNPVMRALKLA</sequence>
<dbReference type="Pfam" id="PF10533">
    <property type="entry name" value="Plant_zn_clust"/>
    <property type="match status" value="1"/>
</dbReference>
<dbReference type="Pfam" id="PF03106">
    <property type="entry name" value="WRKY"/>
    <property type="match status" value="2"/>
</dbReference>
<keyword evidence="5" id="KW-0539">Nucleus</keyword>
<dbReference type="SUPFAM" id="SSF118290">
    <property type="entry name" value="WRKY DNA-binding domain"/>
    <property type="match status" value="2"/>
</dbReference>
<proteinExistence type="predicted"/>